<protein>
    <submittedName>
        <fullName evidence="1">Uncharacterized protein</fullName>
    </submittedName>
</protein>
<name>A0A078B5X3_STYLE</name>
<organism evidence="1 2">
    <name type="scientific">Stylonychia lemnae</name>
    <name type="common">Ciliate</name>
    <dbReference type="NCBI Taxonomy" id="5949"/>
    <lineage>
        <taxon>Eukaryota</taxon>
        <taxon>Sar</taxon>
        <taxon>Alveolata</taxon>
        <taxon>Ciliophora</taxon>
        <taxon>Intramacronucleata</taxon>
        <taxon>Spirotrichea</taxon>
        <taxon>Stichotrichia</taxon>
        <taxon>Sporadotrichida</taxon>
        <taxon>Oxytrichidae</taxon>
        <taxon>Stylonychinae</taxon>
        <taxon>Stylonychia</taxon>
    </lineage>
</organism>
<reference evidence="1 2" key="1">
    <citation type="submission" date="2014-06" db="EMBL/GenBank/DDBJ databases">
        <authorList>
            <person name="Swart Estienne"/>
        </authorList>
    </citation>
    <scope>NUCLEOTIDE SEQUENCE [LARGE SCALE GENOMIC DNA]</scope>
    <source>
        <strain evidence="1 2">130c</strain>
    </source>
</reference>
<accession>A0A078B5X3</accession>
<dbReference type="EMBL" id="CCKQ01017977">
    <property type="protein sequence ID" value="CDW89910.1"/>
    <property type="molecule type" value="Genomic_DNA"/>
</dbReference>
<keyword evidence="2" id="KW-1185">Reference proteome</keyword>
<dbReference type="Proteomes" id="UP000039865">
    <property type="component" value="Unassembled WGS sequence"/>
</dbReference>
<proteinExistence type="predicted"/>
<dbReference type="InParanoid" id="A0A078B5X3"/>
<sequence length="514" mass="61065">MILNLEDELQSQQFTSQGLLEELKIKIDAHLDVNEHLLKKKVSILTLMRWEQKKHFHRSMKQSEIHQLYCHKRLSPDVRCQACNMFYTTLEDEVMRKCEKCDVYIHDSCIRKMKMKFNEWKKVFHSCESKYRCDLCSQGKATMKISDEKGLNIVHCHETCFYFYSIKNRYSDEKIVLPLKRLAFKGFYLKFLMINRLQAEFNVAIIGKFTPFNLIFTRTSKYLATMTLKQDGRNQIPGLNAISYDIAKISSPERSDSILNCKKIINNNMIVIDKCRGILTKWQHTGIVTITLLKLKDFYAFEESQVIPPKQANYDHLMDPKLFPCKSLIKSYNIQSYQVLSILKSLRFNVSDRVFADMMYENRESWETFRKIKRIIISGQFKFLWRFFYHKRKDFRIKLIQKMNPKVQIKESMFCICHKKEKTMVECKGGYFCKYGGKYHPGCLGLFFKSVYKSLNQIEYFAYCKSCEQERLNEAYSINAVNRVIAEFDEWLILDAVITNQIKVDSKYKQELFK</sequence>
<evidence type="ECO:0000313" key="2">
    <source>
        <dbReference type="Proteomes" id="UP000039865"/>
    </source>
</evidence>
<dbReference type="AlphaFoldDB" id="A0A078B5X3"/>
<gene>
    <name evidence="1" type="primary">Contig14268.g15193</name>
    <name evidence="1" type="ORF">STYLEM_19050</name>
</gene>
<evidence type="ECO:0000313" key="1">
    <source>
        <dbReference type="EMBL" id="CDW89910.1"/>
    </source>
</evidence>